<proteinExistence type="inferred from homology"/>
<evidence type="ECO:0000256" key="3">
    <source>
        <dbReference type="ARBA" id="ARBA00022741"/>
    </source>
</evidence>
<dbReference type="Gene3D" id="3.10.20.70">
    <property type="entry name" value="Glutamine synthetase, N-terminal domain"/>
    <property type="match status" value="1"/>
</dbReference>
<dbReference type="InterPro" id="IPR008146">
    <property type="entry name" value="Gln_synth_cat_dom"/>
</dbReference>
<evidence type="ECO:0000256" key="4">
    <source>
        <dbReference type="ARBA" id="ARBA00022840"/>
    </source>
</evidence>
<dbReference type="InterPro" id="IPR017536">
    <property type="entry name" value="Glutamine_synthetase_typeIII"/>
</dbReference>
<evidence type="ECO:0000259" key="8">
    <source>
        <dbReference type="PROSITE" id="PS51986"/>
    </source>
</evidence>
<dbReference type="AlphaFoldDB" id="A0A095VBQ5"/>
<dbReference type="PROSITE" id="PS51987">
    <property type="entry name" value="GS_CATALYTIC"/>
    <property type="match status" value="1"/>
</dbReference>
<dbReference type="PANTHER" id="PTHR43785">
    <property type="entry name" value="GAMMA-GLUTAMYLPUTRESCINE SYNTHETASE"/>
    <property type="match status" value="1"/>
</dbReference>
<dbReference type="NCBIfam" id="TIGR03105">
    <property type="entry name" value="gln_synth_III"/>
    <property type="match status" value="1"/>
</dbReference>
<evidence type="ECO:0000256" key="7">
    <source>
        <dbReference type="RuleBase" id="RU000384"/>
    </source>
</evidence>
<evidence type="ECO:0000256" key="6">
    <source>
        <dbReference type="PROSITE-ProRule" id="PRU01330"/>
    </source>
</evidence>
<dbReference type="InterPro" id="IPR014746">
    <property type="entry name" value="Gln_synth/guanido_kin_cat_dom"/>
</dbReference>
<keyword evidence="5" id="KW-0460">Magnesium</keyword>
<dbReference type="Pfam" id="PF00120">
    <property type="entry name" value="Gln-synt_C"/>
    <property type="match status" value="1"/>
</dbReference>
<organism evidence="10 11">
    <name type="scientific">Tatumella morbirosei</name>
    <dbReference type="NCBI Taxonomy" id="642227"/>
    <lineage>
        <taxon>Bacteria</taxon>
        <taxon>Pseudomonadati</taxon>
        <taxon>Pseudomonadota</taxon>
        <taxon>Gammaproteobacteria</taxon>
        <taxon>Enterobacterales</taxon>
        <taxon>Erwiniaceae</taxon>
        <taxon>Tatumella</taxon>
    </lineage>
</organism>
<gene>
    <name evidence="10" type="ORF">HA49_14985</name>
</gene>
<keyword evidence="3" id="KW-0547">Nucleotide-binding</keyword>
<dbReference type="InterPro" id="IPR008147">
    <property type="entry name" value="Gln_synt_N"/>
</dbReference>
<dbReference type="STRING" id="642227.HA49_14985"/>
<dbReference type="OrthoDB" id="9789509at2"/>
<sequence length="444" mass="49507">MSPEQAMQFLQDNNVRYLLAQFVDIHGTAKTKSVPAKCLMDVVEKGAGFAGFAITGMGMEPHGPDFCARGDLSTLSLVPWQPGYARIACNGYVNKQPHPYDSRVVLIKQVERLVEKGWILNSGLEPEFSLFSRGEDGNILPADISDTLAKPCYDYKGLSRVRPFLEKLTESLQKVGFDVYQIDHEDANGQFEINYTYSDALTSADRFTFVRMAASEIAHDQGLLCSFMPKPFADRPGNGMHFHLSMADEQGNNLFNDDNDPQGLGLSKMAYHFMAGLIHHAKALCAFAAPTVNSYKRLISGGSATGATWAPVFITYGDNNRSAMVRIPHGRLELRLPDTGANPYLVHAAIIAAGLDGVERQLDPGKAQNGNLYAFSAQDCQREGIELLPQNLKEAIDELANDTILRECIGPEIVDEFIKVKRQEWHEYHRHVSEWETRRYLELF</sequence>
<protein>
    <submittedName>
        <fullName evidence="10">Glutamine synthetase</fullName>
    </submittedName>
</protein>
<dbReference type="Gene3D" id="3.30.590.10">
    <property type="entry name" value="Glutamine synthetase/guanido kinase, catalytic domain"/>
    <property type="match status" value="1"/>
</dbReference>
<evidence type="ECO:0000256" key="5">
    <source>
        <dbReference type="ARBA" id="ARBA00022842"/>
    </source>
</evidence>
<evidence type="ECO:0000259" key="9">
    <source>
        <dbReference type="PROSITE" id="PS51987"/>
    </source>
</evidence>
<dbReference type="GO" id="GO:0004356">
    <property type="term" value="F:glutamine synthetase activity"/>
    <property type="evidence" value="ECO:0007669"/>
    <property type="project" value="InterPro"/>
</dbReference>
<keyword evidence="2" id="KW-0436">Ligase</keyword>
<dbReference type="RefSeq" id="WP_038021325.1">
    <property type="nucleotide sequence ID" value="NZ_JPKR02000003.1"/>
</dbReference>
<reference evidence="10" key="1">
    <citation type="submission" date="2014-12" db="EMBL/GenBank/DDBJ databases">
        <title>The draft genome of the Tatumella morbirosei type strain, LMG23360T isolated from pineapple rot.</title>
        <authorList>
            <person name="Smits T.H."/>
            <person name="Palmer M."/>
            <person name="Venter S.N."/>
            <person name="Duffy B."/>
            <person name="Steenkamp E.T."/>
            <person name="Chan W.Y."/>
            <person name="Coutinho T.A."/>
            <person name="Coetzee M.P."/>
            <person name="De Maayer P."/>
        </authorList>
    </citation>
    <scope>NUCLEOTIDE SEQUENCE [LARGE SCALE GENOMIC DNA]</scope>
    <source>
        <strain evidence="10">LMG 23360</strain>
    </source>
</reference>
<keyword evidence="4" id="KW-0067">ATP-binding</keyword>
<comment type="cofactor">
    <cofactor evidence="1">
        <name>Mg(2+)</name>
        <dbReference type="ChEBI" id="CHEBI:18420"/>
    </cofactor>
</comment>
<evidence type="ECO:0000256" key="2">
    <source>
        <dbReference type="ARBA" id="ARBA00022598"/>
    </source>
</evidence>
<dbReference type="InterPro" id="IPR036651">
    <property type="entry name" value="Gln_synt_N_sf"/>
</dbReference>
<accession>A0A095VBQ5</accession>
<dbReference type="eggNOG" id="COG0174">
    <property type="taxonomic scope" value="Bacteria"/>
</dbReference>
<dbReference type="PANTHER" id="PTHR43785:SF14">
    <property type="entry name" value="GLUTAMINE SYNTHETASE"/>
    <property type="match status" value="1"/>
</dbReference>
<feature type="domain" description="GS beta-grasp" evidence="8">
    <location>
        <begin position="13"/>
        <end position="97"/>
    </location>
</feature>
<dbReference type="EMBL" id="JPKR02000003">
    <property type="protein sequence ID" value="KGD72085.1"/>
    <property type="molecule type" value="Genomic_DNA"/>
</dbReference>
<dbReference type="PROSITE" id="PS51986">
    <property type="entry name" value="GS_BETA_GRASP"/>
    <property type="match status" value="1"/>
</dbReference>
<dbReference type="GO" id="GO:0005524">
    <property type="term" value="F:ATP binding"/>
    <property type="evidence" value="ECO:0007669"/>
    <property type="project" value="UniProtKB-KW"/>
</dbReference>
<evidence type="ECO:0000313" key="11">
    <source>
        <dbReference type="Proteomes" id="UP000029577"/>
    </source>
</evidence>
<dbReference type="PROSITE" id="PS00181">
    <property type="entry name" value="GLNA_ATP"/>
    <property type="match status" value="1"/>
</dbReference>
<comment type="caution">
    <text evidence="10">The sequence shown here is derived from an EMBL/GenBank/DDBJ whole genome shotgun (WGS) entry which is preliminary data.</text>
</comment>
<comment type="similarity">
    <text evidence="6 7">Belongs to the glutamine synthetase family.</text>
</comment>
<dbReference type="SUPFAM" id="SSF54368">
    <property type="entry name" value="Glutamine synthetase, N-terminal domain"/>
    <property type="match status" value="1"/>
</dbReference>
<dbReference type="Proteomes" id="UP000029577">
    <property type="component" value="Unassembled WGS sequence"/>
</dbReference>
<feature type="domain" description="GS catalytic" evidence="9">
    <location>
        <begin position="102"/>
        <end position="444"/>
    </location>
</feature>
<dbReference type="SMART" id="SM01230">
    <property type="entry name" value="Gln-synt_C"/>
    <property type="match status" value="1"/>
</dbReference>
<name>A0A095VBQ5_9GAMM</name>
<evidence type="ECO:0000313" key="10">
    <source>
        <dbReference type="EMBL" id="KGD72085.1"/>
    </source>
</evidence>
<evidence type="ECO:0000256" key="1">
    <source>
        <dbReference type="ARBA" id="ARBA00001946"/>
    </source>
</evidence>
<dbReference type="InterPro" id="IPR027303">
    <property type="entry name" value="Gln_synth_gly_rich_site"/>
</dbReference>
<keyword evidence="11" id="KW-1185">Reference proteome</keyword>
<dbReference type="GO" id="GO:0006542">
    <property type="term" value="P:glutamine biosynthetic process"/>
    <property type="evidence" value="ECO:0007669"/>
    <property type="project" value="InterPro"/>
</dbReference>
<dbReference type="SUPFAM" id="SSF55931">
    <property type="entry name" value="Glutamine synthetase/guanido kinase"/>
    <property type="match status" value="1"/>
</dbReference>